<protein>
    <submittedName>
        <fullName evidence="3">Endochitinase A-like</fullName>
    </submittedName>
</protein>
<feature type="region of interest" description="Disordered" evidence="1">
    <location>
        <begin position="217"/>
        <end position="258"/>
    </location>
</feature>
<evidence type="ECO:0000313" key="2">
    <source>
        <dbReference type="Proteomes" id="UP000001554"/>
    </source>
</evidence>
<dbReference type="Proteomes" id="UP000001554">
    <property type="component" value="Chromosome 3"/>
</dbReference>
<proteinExistence type="predicted"/>
<name>A0A9J7KTN6_BRAFL</name>
<dbReference type="KEGG" id="bfo:118411722"/>
<feature type="compositionally biased region" description="Low complexity" evidence="1">
    <location>
        <begin position="34"/>
        <end position="64"/>
    </location>
</feature>
<evidence type="ECO:0000256" key="1">
    <source>
        <dbReference type="SAM" id="MobiDB-lite"/>
    </source>
</evidence>
<evidence type="ECO:0000313" key="3">
    <source>
        <dbReference type="RefSeq" id="XP_035670098.1"/>
    </source>
</evidence>
<reference evidence="2" key="1">
    <citation type="journal article" date="2020" name="Nat. Ecol. Evol.">
        <title>Deeply conserved synteny resolves early events in vertebrate evolution.</title>
        <authorList>
            <person name="Simakov O."/>
            <person name="Marletaz F."/>
            <person name="Yue J.X."/>
            <person name="O'Connell B."/>
            <person name="Jenkins J."/>
            <person name="Brandt A."/>
            <person name="Calef R."/>
            <person name="Tung C.H."/>
            <person name="Huang T.K."/>
            <person name="Schmutz J."/>
            <person name="Satoh N."/>
            <person name="Yu J.K."/>
            <person name="Putnam N.H."/>
            <person name="Green R.E."/>
            <person name="Rokhsar D.S."/>
        </authorList>
    </citation>
    <scope>NUCLEOTIDE SEQUENCE [LARGE SCALE GENOMIC DNA]</scope>
    <source>
        <strain evidence="2">S238N-H82</strain>
    </source>
</reference>
<sequence>MALPIATYEPDANATPALTDAKRAMGTPIVTDMPTTTPAAPIATGKSVGTSTTTAAHTATGKSGPMTTSTAYMKDVLRAMGTPIVTNMPTTTPTAPIATGKSVGTSTTTAAHTATGKSGPMTTSTAYMKDVQREIVDPITATPPRTMTSPILTDTPIVMTAPIVKDETLTTLTSKETVANSKTHTITSDTSNNSSSITQTRDCISDEGAARLGTVAGSVIEDDAPTEYPSSTPIKDDKPRTPLNHPNQRKSRNEQQGVDPHISRIAWWKDEQQGVALTILAWPFWWREEQHDFERPIVAWV</sequence>
<dbReference type="OrthoDB" id="6086604at2759"/>
<feature type="region of interest" description="Disordered" evidence="1">
    <location>
        <begin position="32"/>
        <end position="66"/>
    </location>
</feature>
<gene>
    <name evidence="3" type="primary">LOC118411722</name>
</gene>
<accession>A0A9J7KTN6</accession>
<dbReference type="GeneID" id="118411722"/>
<dbReference type="AlphaFoldDB" id="A0A9J7KTN6"/>
<dbReference type="RefSeq" id="XP_035670098.1">
    <property type="nucleotide sequence ID" value="XM_035814205.1"/>
</dbReference>
<reference evidence="3" key="2">
    <citation type="submission" date="2025-08" db="UniProtKB">
        <authorList>
            <consortium name="RefSeq"/>
        </authorList>
    </citation>
    <scope>IDENTIFICATION</scope>
    <source>
        <strain evidence="3">S238N-H82</strain>
        <tissue evidence="3">Testes</tissue>
    </source>
</reference>
<keyword evidence="2" id="KW-1185">Reference proteome</keyword>
<organism evidence="2 3">
    <name type="scientific">Branchiostoma floridae</name>
    <name type="common">Florida lancelet</name>
    <name type="synonym">Amphioxus</name>
    <dbReference type="NCBI Taxonomy" id="7739"/>
    <lineage>
        <taxon>Eukaryota</taxon>
        <taxon>Metazoa</taxon>
        <taxon>Chordata</taxon>
        <taxon>Cephalochordata</taxon>
        <taxon>Leptocardii</taxon>
        <taxon>Amphioxiformes</taxon>
        <taxon>Branchiostomatidae</taxon>
        <taxon>Branchiostoma</taxon>
    </lineage>
</organism>